<proteinExistence type="predicted"/>
<feature type="region of interest" description="Disordered" evidence="1">
    <location>
        <begin position="69"/>
        <end position="94"/>
    </location>
</feature>
<accession>A0A7U2F5U7</accession>
<evidence type="ECO:0000256" key="1">
    <source>
        <dbReference type="SAM" id="MobiDB-lite"/>
    </source>
</evidence>
<evidence type="ECO:0000313" key="3">
    <source>
        <dbReference type="Proteomes" id="UP000663193"/>
    </source>
</evidence>
<dbReference type="Proteomes" id="UP000663193">
    <property type="component" value="Chromosome 7"/>
</dbReference>
<dbReference type="VEuPathDB" id="FungiDB:JI435_410000"/>
<evidence type="ECO:0000313" key="2">
    <source>
        <dbReference type="EMBL" id="QRC97055.1"/>
    </source>
</evidence>
<keyword evidence="3" id="KW-1185">Reference proteome</keyword>
<dbReference type="EMBL" id="CP069029">
    <property type="protein sequence ID" value="QRC97055.1"/>
    <property type="molecule type" value="Genomic_DNA"/>
</dbReference>
<gene>
    <name evidence="2" type="ORF">JI435_410000</name>
</gene>
<name>A0A7U2F5U7_PHANO</name>
<sequence>MLVTIRWHGTQCFEEKDGHTPLALIYVRRIEVTVSLNATSQPCPHVNQSHDTSIMKGVNRPLPVVSPVVHRHTDEENKRTSIQYSQSSRVAEVL</sequence>
<protein>
    <submittedName>
        <fullName evidence="2">Uncharacterized protein</fullName>
    </submittedName>
</protein>
<reference evidence="3" key="1">
    <citation type="journal article" date="2021" name="BMC Genomics">
        <title>Chromosome-level genome assembly and manually-curated proteome of model necrotroph Parastagonospora nodorum Sn15 reveals a genome-wide trove of candidate effector homologs, and redundancy of virulence-related functions within an accessory chromosome.</title>
        <authorList>
            <person name="Bertazzoni S."/>
            <person name="Jones D.A.B."/>
            <person name="Phan H.T."/>
            <person name="Tan K.-C."/>
            <person name="Hane J.K."/>
        </authorList>
    </citation>
    <scope>NUCLEOTIDE SEQUENCE [LARGE SCALE GENOMIC DNA]</scope>
    <source>
        <strain evidence="3">SN15 / ATCC MYA-4574 / FGSC 10173)</strain>
    </source>
</reference>
<feature type="compositionally biased region" description="Polar residues" evidence="1">
    <location>
        <begin position="80"/>
        <end position="94"/>
    </location>
</feature>
<organism evidence="2 3">
    <name type="scientific">Phaeosphaeria nodorum (strain SN15 / ATCC MYA-4574 / FGSC 10173)</name>
    <name type="common">Glume blotch fungus</name>
    <name type="synonym">Parastagonospora nodorum</name>
    <dbReference type="NCBI Taxonomy" id="321614"/>
    <lineage>
        <taxon>Eukaryota</taxon>
        <taxon>Fungi</taxon>
        <taxon>Dikarya</taxon>
        <taxon>Ascomycota</taxon>
        <taxon>Pezizomycotina</taxon>
        <taxon>Dothideomycetes</taxon>
        <taxon>Pleosporomycetidae</taxon>
        <taxon>Pleosporales</taxon>
        <taxon>Pleosporineae</taxon>
        <taxon>Phaeosphaeriaceae</taxon>
        <taxon>Parastagonospora</taxon>
    </lineage>
</organism>
<dbReference type="AlphaFoldDB" id="A0A7U2F5U7"/>